<dbReference type="PANTHER" id="PTHR33266:SF1">
    <property type="entry name" value="F-BOX DOMAIN-CONTAINING PROTEIN"/>
    <property type="match status" value="1"/>
</dbReference>
<dbReference type="STRING" id="1314781.A0A166MLX7"/>
<dbReference type="PANTHER" id="PTHR33266">
    <property type="entry name" value="CHROMOSOME 15, WHOLE GENOME SHOTGUN SEQUENCE"/>
    <property type="match status" value="1"/>
</dbReference>
<gene>
    <name evidence="2" type="ORF">EXIGLDRAFT_757866</name>
</gene>
<name>A0A166MLX7_EXIGL</name>
<keyword evidence="3" id="KW-1185">Reference proteome</keyword>
<dbReference type="Proteomes" id="UP000077266">
    <property type="component" value="Unassembled WGS sequence"/>
</dbReference>
<feature type="region of interest" description="Disordered" evidence="1">
    <location>
        <begin position="296"/>
        <end position="328"/>
    </location>
</feature>
<dbReference type="EMBL" id="KV427065">
    <property type="protein sequence ID" value="KZV78176.1"/>
    <property type="molecule type" value="Genomic_DNA"/>
</dbReference>
<dbReference type="InParanoid" id="A0A166MLX7"/>
<evidence type="ECO:0000313" key="3">
    <source>
        <dbReference type="Proteomes" id="UP000077266"/>
    </source>
</evidence>
<proteinExistence type="predicted"/>
<protein>
    <submittedName>
        <fullName evidence="2">Uncharacterized protein</fullName>
    </submittedName>
</protein>
<sequence length="976" mass="108562">MSDLKHPLPSPNERDVKRIRIAPDPIRGFAQCAKRGEPDTRAFFSFGRHLSQLPIRTAAGIDQFASWFHRIIVELETQPLPELPHLQPFFSGLDPAQCHDLVASDSGLQQCLEKMAANTLENEPFMHFFNYRTPGFGYKGGNLPGAIRVDNVGAAVTTAWKTKLRGRLRIDLLDSIREACGRVMAYPSPDCSIRDFLVKYPGTVDPTGSEDRIQDTYRFFLRLLFFSIAHWVKNQNFPSYESAVLAWNLFIGSKRKEIYNGLVTEIKNQGTIPSDPTSRAMRSAFDELQQTLSALAQSHERIPDSPEQPASADAMSQEGSPVGASPPAESLPVPDIFQGVFHSPELEEHRKDYHAQFTADLERPKFHSSVIVIAYFDEAHALVDDLTQLPGSKNLYFQLLSVLNDLKWRPFFSVFLSTSSPMGQFAPPGPLAPSARMSMSERLQAPFTELPFDCGPLLPFEAERLKLADLSEVWNLAQCGRPLFWSLLEATHGPDATATADDMHALEAELMGLARGKLANSSTLERSEVGALAVLDVRLCFDHETRQSVAQRREATLVASHMRVAYSVPEHRNYIYSGYSSEPILAEAAAQTMYYWTNATSSSWKPLDTLQKLLASGLIRRGERGELVSRYLLTAAYDAAINYNPASPKIAQFNAGCSVADFLKQLFQSSPGASSVNERILDCRPDNILNGRTLRETFARSVVRITHWVKLGDSSGLSTAGLLAAFVRGVAYIGHSTQELVDHIIPVLIDRDQPLSLDNVTAILQQSKDQSRAGFSGKYDFTAEDLRIFSDLDPKLTDGTLGDSDLRSRHAHAYITILMELGVKQREKEPSSPARFETPQLTGRVTRATTTLKQNQDHIIPRYNIRAYGCSQTIYGVIKNEHEKSQCRGLLGTSNDPTQEHPRPKLASYVWKMLPLWVHGSRIVTAANSSTTVEINSYSWFKSGRPLEAVTAAVDESDEAWVDIASQETHSSQEST</sequence>
<accession>A0A166MLX7</accession>
<reference evidence="2 3" key="1">
    <citation type="journal article" date="2016" name="Mol. Biol. Evol.">
        <title>Comparative Genomics of Early-Diverging Mushroom-Forming Fungi Provides Insights into the Origins of Lignocellulose Decay Capabilities.</title>
        <authorList>
            <person name="Nagy L.G."/>
            <person name="Riley R."/>
            <person name="Tritt A."/>
            <person name="Adam C."/>
            <person name="Daum C."/>
            <person name="Floudas D."/>
            <person name="Sun H."/>
            <person name="Yadav J.S."/>
            <person name="Pangilinan J."/>
            <person name="Larsson K.H."/>
            <person name="Matsuura K."/>
            <person name="Barry K."/>
            <person name="Labutti K."/>
            <person name="Kuo R."/>
            <person name="Ohm R.A."/>
            <person name="Bhattacharya S.S."/>
            <person name="Shirouzu T."/>
            <person name="Yoshinaga Y."/>
            <person name="Martin F.M."/>
            <person name="Grigoriev I.V."/>
            <person name="Hibbett D.S."/>
        </authorList>
    </citation>
    <scope>NUCLEOTIDE SEQUENCE [LARGE SCALE GENOMIC DNA]</scope>
    <source>
        <strain evidence="2 3">HHB12029</strain>
    </source>
</reference>
<feature type="non-terminal residue" evidence="2">
    <location>
        <position position="1"/>
    </location>
</feature>
<organism evidence="2 3">
    <name type="scientific">Exidia glandulosa HHB12029</name>
    <dbReference type="NCBI Taxonomy" id="1314781"/>
    <lineage>
        <taxon>Eukaryota</taxon>
        <taxon>Fungi</taxon>
        <taxon>Dikarya</taxon>
        <taxon>Basidiomycota</taxon>
        <taxon>Agaricomycotina</taxon>
        <taxon>Agaricomycetes</taxon>
        <taxon>Auriculariales</taxon>
        <taxon>Exidiaceae</taxon>
        <taxon>Exidia</taxon>
    </lineage>
</organism>
<evidence type="ECO:0000313" key="2">
    <source>
        <dbReference type="EMBL" id="KZV78176.1"/>
    </source>
</evidence>
<dbReference type="AlphaFoldDB" id="A0A166MLX7"/>
<evidence type="ECO:0000256" key="1">
    <source>
        <dbReference type="SAM" id="MobiDB-lite"/>
    </source>
</evidence>
<dbReference type="OrthoDB" id="3270019at2759"/>